<organism evidence="2 3">
    <name type="scientific">Colletotrichum destructivum</name>
    <dbReference type="NCBI Taxonomy" id="34406"/>
    <lineage>
        <taxon>Eukaryota</taxon>
        <taxon>Fungi</taxon>
        <taxon>Dikarya</taxon>
        <taxon>Ascomycota</taxon>
        <taxon>Pezizomycotina</taxon>
        <taxon>Sordariomycetes</taxon>
        <taxon>Hypocreomycetidae</taxon>
        <taxon>Glomerellales</taxon>
        <taxon>Glomerellaceae</taxon>
        <taxon>Colletotrichum</taxon>
        <taxon>Colletotrichum destructivum species complex</taxon>
    </lineage>
</organism>
<evidence type="ECO:0000313" key="2">
    <source>
        <dbReference type="EMBL" id="WQF87657.1"/>
    </source>
</evidence>
<keyword evidence="1" id="KW-0732">Signal</keyword>
<dbReference type="AlphaFoldDB" id="A0AAX4IWQ9"/>
<reference evidence="3" key="1">
    <citation type="journal article" date="2023" name="bioRxiv">
        <title>Complete genome of the Medicago anthracnose fungus, Colletotrichum destructivum, reveals a mini-chromosome-like region within a core chromosome.</title>
        <authorList>
            <person name="Lapalu N."/>
            <person name="Simon A."/>
            <person name="Lu A."/>
            <person name="Plaumann P.-L."/>
            <person name="Amselem J."/>
            <person name="Pigne S."/>
            <person name="Auger A."/>
            <person name="Koch C."/>
            <person name="Dallery J.-F."/>
            <person name="O'Connell R.J."/>
        </authorList>
    </citation>
    <scope>NUCLEOTIDE SEQUENCE [LARGE SCALE GENOMIC DNA]</scope>
    <source>
        <strain evidence="3">CBS 520.97</strain>
    </source>
</reference>
<protein>
    <submittedName>
        <fullName evidence="2">Uncharacterized protein</fullName>
    </submittedName>
</protein>
<dbReference type="RefSeq" id="XP_062784878.1">
    <property type="nucleotide sequence ID" value="XM_062928827.1"/>
</dbReference>
<keyword evidence="3" id="KW-1185">Reference proteome</keyword>
<name>A0AAX4IWQ9_9PEZI</name>
<proteinExistence type="predicted"/>
<evidence type="ECO:0000256" key="1">
    <source>
        <dbReference type="SAM" id="SignalP"/>
    </source>
</evidence>
<feature type="signal peptide" evidence="1">
    <location>
        <begin position="1"/>
        <end position="16"/>
    </location>
</feature>
<accession>A0AAX4IWQ9</accession>
<feature type="chain" id="PRO_5043646248" evidence="1">
    <location>
        <begin position="17"/>
        <end position="99"/>
    </location>
</feature>
<gene>
    <name evidence="2" type="ORF">CDEST_12671</name>
</gene>
<dbReference type="Proteomes" id="UP001322277">
    <property type="component" value="Chromosome 8"/>
</dbReference>
<sequence length="99" mass="10668">MRSIMTLLALVSTALAVALPEPQKCNPSFNCCTYSETPCNTRGDSCTTLCNVSLESFHLANNSHFCGTGLTFVALQDRKDNGHCNDLGAGYLSCDTAWK</sequence>
<dbReference type="GeneID" id="87949171"/>
<evidence type="ECO:0000313" key="3">
    <source>
        <dbReference type="Proteomes" id="UP001322277"/>
    </source>
</evidence>
<dbReference type="KEGG" id="cdet:87949171"/>
<dbReference type="EMBL" id="CP137312">
    <property type="protein sequence ID" value="WQF87657.1"/>
    <property type="molecule type" value="Genomic_DNA"/>
</dbReference>